<dbReference type="GO" id="GO:0005635">
    <property type="term" value="C:nuclear envelope"/>
    <property type="evidence" value="ECO:0007669"/>
    <property type="project" value="TreeGrafter"/>
</dbReference>
<dbReference type="OrthoDB" id="17102at2759"/>
<dbReference type="CDD" id="cd02174">
    <property type="entry name" value="CCT"/>
    <property type="match status" value="1"/>
</dbReference>
<keyword evidence="2" id="KW-0444">Lipid biosynthesis</keyword>
<dbReference type="SUPFAM" id="SSF52374">
    <property type="entry name" value="Nucleotidylyl transferase"/>
    <property type="match status" value="1"/>
</dbReference>
<evidence type="ECO:0000256" key="6">
    <source>
        <dbReference type="ARBA" id="ARBA00023209"/>
    </source>
</evidence>
<organism evidence="11 12">
    <name type="scientific">Thelephora terrestris</name>
    <dbReference type="NCBI Taxonomy" id="56493"/>
    <lineage>
        <taxon>Eukaryota</taxon>
        <taxon>Fungi</taxon>
        <taxon>Dikarya</taxon>
        <taxon>Basidiomycota</taxon>
        <taxon>Agaricomycotina</taxon>
        <taxon>Agaricomycetes</taxon>
        <taxon>Thelephorales</taxon>
        <taxon>Thelephoraceae</taxon>
        <taxon>Thelephora</taxon>
    </lineage>
</organism>
<sequence length="383" mass="42599">MDSSPNASSTGAQLTEHISYPKRVLHTKRSFHRTGSIDSPAYDASEEDNDPTTDDGVSSVVSVPVSHQKSRTVGTHPNPHKVHNKKHQQVIDDEDPGLDSPTYDGDVESYTTTGPQYVTQRDPAMAPHDAHSSSESTTSTMTSPFSRPTILHPDSSHRPPTSSPLTRSETTPVPPNHPPEERFAPMNITPEEIQQWVRDVIAGHSEGAPASKSYKINPPPTDRPVVIYADGVYDLFHYGHALQLRQAKLSFPSSRLLVGVCSDELVREHKANPIMNHQERCETIRHCKWADEVVPDAPWILTPEFLEKHKIDYVAHDEDPYAAVGHDDVYTEVKREGKFLPTRRTAGISTTDLVSRMVSQYRSGYFNSKLKNAGNGEMSWNGL</sequence>
<dbReference type="InterPro" id="IPR014729">
    <property type="entry name" value="Rossmann-like_a/b/a_fold"/>
</dbReference>
<feature type="compositionally biased region" description="Polar residues" evidence="9">
    <location>
        <begin position="158"/>
        <end position="171"/>
    </location>
</feature>
<reference evidence="11" key="2">
    <citation type="submission" date="2020-11" db="EMBL/GenBank/DDBJ databases">
        <authorList>
            <consortium name="DOE Joint Genome Institute"/>
            <person name="Kuo A."/>
            <person name="Miyauchi S."/>
            <person name="Kiss E."/>
            <person name="Drula E."/>
            <person name="Kohler A."/>
            <person name="Sanchez-Garcia M."/>
            <person name="Andreopoulos B."/>
            <person name="Barry K.W."/>
            <person name="Bonito G."/>
            <person name="Buee M."/>
            <person name="Carver A."/>
            <person name="Chen C."/>
            <person name="Cichocki N."/>
            <person name="Clum A."/>
            <person name="Culley D."/>
            <person name="Crous P.W."/>
            <person name="Fauchery L."/>
            <person name="Girlanda M."/>
            <person name="Hayes R."/>
            <person name="Keri Z."/>
            <person name="Labutti K."/>
            <person name="Lipzen A."/>
            <person name="Lombard V."/>
            <person name="Magnuson J."/>
            <person name="Maillard F."/>
            <person name="Morin E."/>
            <person name="Murat C."/>
            <person name="Nolan M."/>
            <person name="Ohm R."/>
            <person name="Pangilinan J."/>
            <person name="Pereira M."/>
            <person name="Perotto S."/>
            <person name="Peter M."/>
            <person name="Riley R."/>
            <person name="Sitrit Y."/>
            <person name="Stielow B."/>
            <person name="Szollosi G."/>
            <person name="Zifcakova L."/>
            <person name="Stursova M."/>
            <person name="Spatafora J.W."/>
            <person name="Tedersoo L."/>
            <person name="Vaario L.-M."/>
            <person name="Yamada A."/>
            <person name="Yan M."/>
            <person name="Wang P."/>
            <person name="Xu J."/>
            <person name="Bruns T."/>
            <person name="Baldrian P."/>
            <person name="Vilgalys R."/>
            <person name="Henrissat B."/>
            <person name="Grigoriev I.V."/>
            <person name="Hibbett D."/>
            <person name="Nagy L.G."/>
            <person name="Martin F.M."/>
        </authorList>
    </citation>
    <scope>NUCLEOTIDE SEQUENCE</scope>
    <source>
        <strain evidence="11">UH-Tt-Lm1</strain>
    </source>
</reference>
<keyword evidence="5" id="KW-0443">Lipid metabolism</keyword>
<dbReference type="AlphaFoldDB" id="A0A9P6L6H1"/>
<evidence type="ECO:0000313" key="11">
    <source>
        <dbReference type="EMBL" id="KAF9784750.1"/>
    </source>
</evidence>
<feature type="region of interest" description="Disordered" evidence="9">
    <location>
        <begin position="1"/>
        <end position="185"/>
    </location>
</feature>
<dbReference type="Gene3D" id="3.40.50.620">
    <property type="entry name" value="HUPs"/>
    <property type="match status" value="1"/>
</dbReference>
<proteinExistence type="inferred from homology"/>
<keyword evidence="12" id="KW-1185">Reference proteome</keyword>
<evidence type="ECO:0000256" key="8">
    <source>
        <dbReference type="ARBA" id="ARBA00026101"/>
    </source>
</evidence>
<evidence type="ECO:0000259" key="10">
    <source>
        <dbReference type="Pfam" id="PF01467"/>
    </source>
</evidence>
<keyword evidence="3" id="KW-0808">Transferase</keyword>
<evidence type="ECO:0000256" key="2">
    <source>
        <dbReference type="ARBA" id="ARBA00022516"/>
    </source>
</evidence>
<feature type="compositionally biased region" description="Low complexity" evidence="9">
    <location>
        <begin position="133"/>
        <end position="149"/>
    </location>
</feature>
<keyword evidence="6" id="KW-0594">Phospholipid biosynthesis</keyword>
<feature type="compositionally biased region" description="Low complexity" evidence="9">
    <location>
        <begin position="57"/>
        <end position="66"/>
    </location>
</feature>
<feature type="domain" description="Cytidyltransferase-like" evidence="10">
    <location>
        <begin position="228"/>
        <end position="354"/>
    </location>
</feature>
<protein>
    <recommendedName>
        <fullName evidence="8">choline-phosphate cytidylyltransferase</fullName>
        <ecNumber evidence="8">2.7.7.15</ecNumber>
    </recommendedName>
</protein>
<dbReference type="PANTHER" id="PTHR10739">
    <property type="entry name" value="CYTIDYLYLTRANSFERASE"/>
    <property type="match status" value="1"/>
</dbReference>
<dbReference type="EC" id="2.7.7.15" evidence="8"/>
<evidence type="ECO:0000256" key="1">
    <source>
        <dbReference type="ARBA" id="ARBA00010101"/>
    </source>
</evidence>
<reference evidence="11" key="1">
    <citation type="journal article" date="2020" name="Nat. Commun.">
        <title>Large-scale genome sequencing of mycorrhizal fungi provides insights into the early evolution of symbiotic traits.</title>
        <authorList>
            <person name="Miyauchi S."/>
            <person name="Kiss E."/>
            <person name="Kuo A."/>
            <person name="Drula E."/>
            <person name="Kohler A."/>
            <person name="Sanchez-Garcia M."/>
            <person name="Morin E."/>
            <person name="Andreopoulos B."/>
            <person name="Barry K.W."/>
            <person name="Bonito G."/>
            <person name="Buee M."/>
            <person name="Carver A."/>
            <person name="Chen C."/>
            <person name="Cichocki N."/>
            <person name="Clum A."/>
            <person name="Culley D."/>
            <person name="Crous P.W."/>
            <person name="Fauchery L."/>
            <person name="Girlanda M."/>
            <person name="Hayes R.D."/>
            <person name="Keri Z."/>
            <person name="LaButti K."/>
            <person name="Lipzen A."/>
            <person name="Lombard V."/>
            <person name="Magnuson J."/>
            <person name="Maillard F."/>
            <person name="Murat C."/>
            <person name="Nolan M."/>
            <person name="Ohm R.A."/>
            <person name="Pangilinan J."/>
            <person name="Pereira M.F."/>
            <person name="Perotto S."/>
            <person name="Peter M."/>
            <person name="Pfister S."/>
            <person name="Riley R."/>
            <person name="Sitrit Y."/>
            <person name="Stielow J.B."/>
            <person name="Szollosi G."/>
            <person name="Zifcakova L."/>
            <person name="Stursova M."/>
            <person name="Spatafora J.W."/>
            <person name="Tedersoo L."/>
            <person name="Vaario L.M."/>
            <person name="Yamada A."/>
            <person name="Yan M."/>
            <person name="Wang P."/>
            <person name="Xu J."/>
            <person name="Bruns T."/>
            <person name="Baldrian P."/>
            <person name="Vilgalys R."/>
            <person name="Dunand C."/>
            <person name="Henrissat B."/>
            <person name="Grigoriev I.V."/>
            <person name="Hibbett D."/>
            <person name="Nagy L.G."/>
            <person name="Martin F.M."/>
        </authorList>
    </citation>
    <scope>NUCLEOTIDE SEQUENCE</scope>
    <source>
        <strain evidence="11">UH-Tt-Lm1</strain>
    </source>
</reference>
<evidence type="ECO:0000256" key="4">
    <source>
        <dbReference type="ARBA" id="ARBA00022695"/>
    </source>
</evidence>
<name>A0A9P6L6H1_9AGAM</name>
<accession>A0A9P6L6H1</accession>
<dbReference type="InterPro" id="IPR045049">
    <property type="entry name" value="Pcy1-like"/>
</dbReference>
<dbReference type="GO" id="GO:0031210">
    <property type="term" value="F:phosphatidylcholine binding"/>
    <property type="evidence" value="ECO:0007669"/>
    <property type="project" value="TreeGrafter"/>
</dbReference>
<dbReference type="Proteomes" id="UP000736335">
    <property type="component" value="Unassembled WGS sequence"/>
</dbReference>
<comment type="caution">
    <text evidence="11">The sequence shown here is derived from an EMBL/GenBank/DDBJ whole genome shotgun (WGS) entry which is preliminary data.</text>
</comment>
<gene>
    <name evidence="11" type="ORF">BJ322DRAFT_1100334</name>
</gene>
<evidence type="ECO:0000256" key="7">
    <source>
        <dbReference type="ARBA" id="ARBA00023264"/>
    </source>
</evidence>
<dbReference type="InterPro" id="IPR041723">
    <property type="entry name" value="CCT"/>
</dbReference>
<dbReference type="Pfam" id="PF01467">
    <property type="entry name" value="CTP_transf_like"/>
    <property type="match status" value="1"/>
</dbReference>
<dbReference type="EMBL" id="WIUZ02000008">
    <property type="protein sequence ID" value="KAF9784750.1"/>
    <property type="molecule type" value="Genomic_DNA"/>
</dbReference>
<comment type="similarity">
    <text evidence="1">Belongs to the cytidylyltransferase family.</text>
</comment>
<dbReference type="PANTHER" id="PTHR10739:SF13">
    <property type="entry name" value="CHOLINE-PHOSPHATE CYTIDYLYLTRANSFERASE"/>
    <property type="match status" value="1"/>
</dbReference>
<keyword evidence="4 11" id="KW-0548">Nucleotidyltransferase</keyword>
<feature type="compositionally biased region" description="Acidic residues" evidence="9">
    <location>
        <begin position="44"/>
        <end position="53"/>
    </location>
</feature>
<feature type="compositionally biased region" description="Polar residues" evidence="9">
    <location>
        <begin position="1"/>
        <end position="13"/>
    </location>
</feature>
<evidence type="ECO:0000256" key="3">
    <source>
        <dbReference type="ARBA" id="ARBA00022679"/>
    </source>
</evidence>
<dbReference type="NCBIfam" id="TIGR00125">
    <property type="entry name" value="cyt_tran_rel"/>
    <property type="match status" value="1"/>
</dbReference>
<dbReference type="GO" id="GO:0004105">
    <property type="term" value="F:choline-phosphate cytidylyltransferase activity"/>
    <property type="evidence" value="ECO:0007669"/>
    <property type="project" value="UniProtKB-EC"/>
</dbReference>
<evidence type="ECO:0000256" key="5">
    <source>
        <dbReference type="ARBA" id="ARBA00023098"/>
    </source>
</evidence>
<feature type="compositionally biased region" description="Polar residues" evidence="9">
    <location>
        <begin position="109"/>
        <end position="119"/>
    </location>
</feature>
<feature type="compositionally biased region" description="Basic residues" evidence="9">
    <location>
        <begin position="23"/>
        <end position="32"/>
    </location>
</feature>
<evidence type="ECO:0000256" key="9">
    <source>
        <dbReference type="SAM" id="MobiDB-lite"/>
    </source>
</evidence>
<dbReference type="InterPro" id="IPR004821">
    <property type="entry name" value="Cyt_trans-like"/>
</dbReference>
<keyword evidence="7" id="KW-1208">Phospholipid metabolism</keyword>
<feature type="compositionally biased region" description="Basic residues" evidence="9">
    <location>
        <begin position="78"/>
        <end position="88"/>
    </location>
</feature>
<evidence type="ECO:0000313" key="12">
    <source>
        <dbReference type="Proteomes" id="UP000736335"/>
    </source>
</evidence>